<evidence type="ECO:0000313" key="3">
    <source>
        <dbReference type="Proteomes" id="UP000729402"/>
    </source>
</evidence>
<gene>
    <name evidence="2" type="ORF">GUJ93_ZPchr0001g31488</name>
</gene>
<accession>A0A8J5VAX1</accession>
<evidence type="ECO:0000313" key="2">
    <source>
        <dbReference type="EMBL" id="KAG8053341.1"/>
    </source>
</evidence>
<feature type="domain" description="AB hydrolase-1" evidence="1">
    <location>
        <begin position="67"/>
        <end position="322"/>
    </location>
</feature>
<dbReference type="EMBL" id="JAAALK010000288">
    <property type="protein sequence ID" value="KAG8053341.1"/>
    <property type="molecule type" value="Genomic_DNA"/>
</dbReference>
<dbReference type="Pfam" id="PF12697">
    <property type="entry name" value="Abhydrolase_6"/>
    <property type="match status" value="1"/>
</dbReference>
<comment type="caution">
    <text evidence="2">The sequence shown here is derived from an EMBL/GenBank/DDBJ whole genome shotgun (WGS) entry which is preliminary data.</text>
</comment>
<reference evidence="2" key="2">
    <citation type="submission" date="2021-02" db="EMBL/GenBank/DDBJ databases">
        <authorList>
            <person name="Kimball J.A."/>
            <person name="Haas M.W."/>
            <person name="Macchietto M."/>
            <person name="Kono T."/>
            <person name="Duquette J."/>
            <person name="Shao M."/>
        </authorList>
    </citation>
    <scope>NUCLEOTIDE SEQUENCE</scope>
    <source>
        <tissue evidence="2">Fresh leaf tissue</tissue>
    </source>
</reference>
<reference evidence="2" key="1">
    <citation type="journal article" date="2021" name="bioRxiv">
        <title>Whole Genome Assembly and Annotation of Northern Wild Rice, Zizania palustris L., Supports a Whole Genome Duplication in the Zizania Genus.</title>
        <authorList>
            <person name="Haas M."/>
            <person name="Kono T."/>
            <person name="Macchietto M."/>
            <person name="Millas R."/>
            <person name="McGilp L."/>
            <person name="Shao M."/>
            <person name="Duquette J."/>
            <person name="Hirsch C.N."/>
            <person name="Kimball J."/>
        </authorList>
    </citation>
    <scope>NUCLEOTIDE SEQUENCE</scope>
    <source>
        <tissue evidence="2">Fresh leaf tissue</tissue>
    </source>
</reference>
<organism evidence="2 3">
    <name type="scientific">Zizania palustris</name>
    <name type="common">Northern wild rice</name>
    <dbReference type="NCBI Taxonomy" id="103762"/>
    <lineage>
        <taxon>Eukaryota</taxon>
        <taxon>Viridiplantae</taxon>
        <taxon>Streptophyta</taxon>
        <taxon>Embryophyta</taxon>
        <taxon>Tracheophyta</taxon>
        <taxon>Spermatophyta</taxon>
        <taxon>Magnoliopsida</taxon>
        <taxon>Liliopsida</taxon>
        <taxon>Poales</taxon>
        <taxon>Poaceae</taxon>
        <taxon>BOP clade</taxon>
        <taxon>Oryzoideae</taxon>
        <taxon>Oryzeae</taxon>
        <taxon>Zizaniinae</taxon>
        <taxon>Zizania</taxon>
    </lineage>
</organism>
<dbReference type="AlphaFoldDB" id="A0A8J5VAX1"/>
<sequence length="346" mass="37139">MGFAVSLLNAVFRRAFTSAGLRKYSAAVDDEGTTLHFWAHPSLLIVSENGAAAAASSKQSVQTRPVVVLIHGFGPDPTWQWAAQVGPLSRHFDLVVPTLVFFGASTTGAAARSDAFQAAAVAALLTGGRHLPGLVLDEGRRQVHVVGTSYGGLVARHLARSLAGSDGDGKAALGKVVLCDSDLAKGAEDDAVLAAKGDVAVVTELMAPADGKALRRLMALCVHRPPKYIPECIVRDLLRKYFSDKREEKIQLIEGIVTEEDDPQLNSPLPQEVLIIWGEFDQIFPVEKAYKVKEKLGEKAKVRIIPNTGHLAHQEDPKLFNDVLLEFLLPSAVVADLADDDDDSGK</sequence>
<protein>
    <recommendedName>
        <fullName evidence="1">AB hydrolase-1 domain-containing protein</fullName>
    </recommendedName>
</protein>
<keyword evidence="3" id="KW-1185">Reference proteome</keyword>
<dbReference type="InterPro" id="IPR000073">
    <property type="entry name" value="AB_hydrolase_1"/>
</dbReference>
<evidence type="ECO:0000259" key="1">
    <source>
        <dbReference type="Pfam" id="PF12697"/>
    </source>
</evidence>
<dbReference type="InterPro" id="IPR052370">
    <property type="entry name" value="Meta-cleavage_hydrolase"/>
</dbReference>
<dbReference type="PANTHER" id="PTHR43139:SF14">
    <property type="entry name" value="OS01G0168800 PROTEIN"/>
    <property type="match status" value="1"/>
</dbReference>
<dbReference type="Proteomes" id="UP000729402">
    <property type="component" value="Unassembled WGS sequence"/>
</dbReference>
<dbReference type="PANTHER" id="PTHR43139">
    <property type="entry name" value="SI:DKEY-122A22.2"/>
    <property type="match status" value="1"/>
</dbReference>
<proteinExistence type="predicted"/>
<name>A0A8J5VAX1_ZIZPA</name>
<dbReference type="OrthoDB" id="6431331at2759"/>